<dbReference type="InterPro" id="IPR036291">
    <property type="entry name" value="NAD(P)-bd_dom_sf"/>
</dbReference>
<dbReference type="AlphaFoldDB" id="A0A0D2DIR7"/>
<dbReference type="Gene3D" id="3.90.180.10">
    <property type="entry name" value="Medium-chain alcohol dehydrogenases, catalytic domain"/>
    <property type="match status" value="1"/>
</dbReference>
<dbReference type="EMBL" id="KN846963">
    <property type="protein sequence ID" value="KIW62267.1"/>
    <property type="molecule type" value="Genomic_DNA"/>
</dbReference>
<feature type="domain" description="Enoyl reductase (ER)" evidence="2">
    <location>
        <begin position="31"/>
        <end position="355"/>
    </location>
</feature>
<evidence type="ECO:0000313" key="4">
    <source>
        <dbReference type="Proteomes" id="UP000054266"/>
    </source>
</evidence>
<organism evidence="3 4">
    <name type="scientific">Phialophora macrospora</name>
    <dbReference type="NCBI Taxonomy" id="1851006"/>
    <lineage>
        <taxon>Eukaryota</taxon>
        <taxon>Fungi</taxon>
        <taxon>Dikarya</taxon>
        <taxon>Ascomycota</taxon>
        <taxon>Pezizomycotina</taxon>
        <taxon>Eurotiomycetes</taxon>
        <taxon>Chaetothyriomycetidae</taxon>
        <taxon>Chaetothyriales</taxon>
        <taxon>Herpotrichiellaceae</taxon>
        <taxon>Phialophora</taxon>
    </lineage>
</organism>
<dbReference type="HOGENOM" id="CLU_026673_3_3_1"/>
<dbReference type="PANTHER" id="PTHR11695:SF294">
    <property type="entry name" value="RETICULON-4-INTERACTING PROTEIN 1, MITOCHONDRIAL"/>
    <property type="match status" value="1"/>
</dbReference>
<dbReference type="SUPFAM" id="SSF50129">
    <property type="entry name" value="GroES-like"/>
    <property type="match status" value="1"/>
</dbReference>
<gene>
    <name evidence="3" type="ORF">PV04_10459</name>
</gene>
<dbReference type="Pfam" id="PF13602">
    <property type="entry name" value="ADH_zinc_N_2"/>
    <property type="match status" value="1"/>
</dbReference>
<dbReference type="InterPro" id="IPR050700">
    <property type="entry name" value="YIM1/Zinc_Alcohol_DH_Fams"/>
</dbReference>
<proteinExistence type="predicted"/>
<dbReference type="InterPro" id="IPR011032">
    <property type="entry name" value="GroES-like_sf"/>
</dbReference>
<dbReference type="STRING" id="5601.A0A0D2DIR7"/>
<dbReference type="Gene3D" id="3.40.50.720">
    <property type="entry name" value="NAD(P)-binding Rossmann-like Domain"/>
    <property type="match status" value="1"/>
</dbReference>
<evidence type="ECO:0000259" key="2">
    <source>
        <dbReference type="SMART" id="SM00829"/>
    </source>
</evidence>
<dbReference type="InterPro" id="IPR020843">
    <property type="entry name" value="ER"/>
</dbReference>
<evidence type="ECO:0000256" key="1">
    <source>
        <dbReference type="ARBA" id="ARBA00023002"/>
    </source>
</evidence>
<keyword evidence="1" id="KW-0560">Oxidoreductase</keyword>
<dbReference type="GO" id="GO:0016491">
    <property type="term" value="F:oxidoreductase activity"/>
    <property type="evidence" value="ECO:0007669"/>
    <property type="project" value="UniProtKB-KW"/>
</dbReference>
<protein>
    <recommendedName>
        <fullName evidence="2">Enoyl reductase (ER) domain-containing protein</fullName>
    </recommendedName>
</protein>
<sequence length="358" mass="38795">MEEGSQTPLLKVRAWTHDTTGPPEKVLSLHNSLPRPHFGSGTQVLVRVKYAALNPAGSVMMQLCPSFLRAKPSIPEMDFAGQIVEVGVDADPSGGLKPGVEVFGSIPVSDHLKGQGSLSDYVILDACYVAIVPKGVDMQGAAGLPIAGCTALCLMEQAHLQPGQKILVNGAAGGIGSLVTQMVRYAIGTEGRLVAVCSRDKERFARDLGAEEVIDHRTQIPVHKLLAEKYCGDKFDTIIDAYGVQSLFDNCAAFLKESGSYVTVGIAFEHYTYGSMLVAVSRMLRNVLWPRLLGGTPRRYVQVTSACTFDGLQKLKELCEEGKLKVPIDSIWDFNDVPNAYDRMLSRRARGKVVVKVC</sequence>
<dbReference type="InterPro" id="IPR013154">
    <property type="entry name" value="ADH-like_N"/>
</dbReference>
<evidence type="ECO:0000313" key="3">
    <source>
        <dbReference type="EMBL" id="KIW62267.1"/>
    </source>
</evidence>
<dbReference type="SMART" id="SM00829">
    <property type="entry name" value="PKS_ER"/>
    <property type="match status" value="1"/>
</dbReference>
<dbReference type="PROSITE" id="PS01162">
    <property type="entry name" value="QOR_ZETA_CRYSTAL"/>
    <property type="match status" value="1"/>
</dbReference>
<dbReference type="Pfam" id="PF08240">
    <property type="entry name" value="ADH_N"/>
    <property type="match status" value="1"/>
</dbReference>
<dbReference type="PANTHER" id="PTHR11695">
    <property type="entry name" value="ALCOHOL DEHYDROGENASE RELATED"/>
    <property type="match status" value="1"/>
</dbReference>
<accession>A0A0D2DIR7</accession>
<reference evidence="3 4" key="1">
    <citation type="submission" date="2015-01" db="EMBL/GenBank/DDBJ databases">
        <title>The Genome Sequence of Capronia semiimmersa CBS27337.</title>
        <authorList>
            <consortium name="The Broad Institute Genomics Platform"/>
            <person name="Cuomo C."/>
            <person name="de Hoog S."/>
            <person name="Gorbushina A."/>
            <person name="Stielow B."/>
            <person name="Teixiera M."/>
            <person name="Abouelleil A."/>
            <person name="Chapman S.B."/>
            <person name="Priest M."/>
            <person name="Young S.K."/>
            <person name="Wortman J."/>
            <person name="Nusbaum C."/>
            <person name="Birren B."/>
        </authorList>
    </citation>
    <scope>NUCLEOTIDE SEQUENCE [LARGE SCALE GENOMIC DNA]</scope>
    <source>
        <strain evidence="3 4">CBS 27337</strain>
    </source>
</reference>
<keyword evidence="4" id="KW-1185">Reference proteome</keyword>
<name>A0A0D2DIR7_9EURO</name>
<dbReference type="InterPro" id="IPR002364">
    <property type="entry name" value="Quin_OxRdtase/zeta-crystal_CS"/>
</dbReference>
<dbReference type="Proteomes" id="UP000054266">
    <property type="component" value="Unassembled WGS sequence"/>
</dbReference>
<dbReference type="GO" id="GO:0005739">
    <property type="term" value="C:mitochondrion"/>
    <property type="evidence" value="ECO:0007669"/>
    <property type="project" value="TreeGrafter"/>
</dbReference>
<dbReference type="GO" id="GO:0008270">
    <property type="term" value="F:zinc ion binding"/>
    <property type="evidence" value="ECO:0007669"/>
    <property type="project" value="InterPro"/>
</dbReference>
<dbReference type="SUPFAM" id="SSF51735">
    <property type="entry name" value="NAD(P)-binding Rossmann-fold domains"/>
    <property type="match status" value="1"/>
</dbReference>
<dbReference type="CDD" id="cd08267">
    <property type="entry name" value="MDR1"/>
    <property type="match status" value="1"/>
</dbReference>